<dbReference type="PANTHER" id="PTHR33254:SF4">
    <property type="entry name" value="4-HYDROXY-4-METHYL-2-OXOGLUTARATE ALDOLASE 3-RELATED"/>
    <property type="match status" value="1"/>
</dbReference>
<dbReference type="Pfam" id="PF03737">
    <property type="entry name" value="RraA-like"/>
    <property type="match status" value="1"/>
</dbReference>
<evidence type="ECO:0000313" key="13">
    <source>
        <dbReference type="EMBL" id="UOQ91900.1"/>
    </source>
</evidence>
<proteinExistence type="inferred from homology"/>
<dbReference type="RefSeq" id="WP_244751511.1">
    <property type="nucleotide sequence ID" value="NZ_CP095074.1"/>
</dbReference>
<evidence type="ECO:0000313" key="14">
    <source>
        <dbReference type="Proteomes" id="UP000831880"/>
    </source>
</evidence>
<evidence type="ECO:0000256" key="1">
    <source>
        <dbReference type="ARBA" id="ARBA00001342"/>
    </source>
</evidence>
<dbReference type="EC" id="4.1.3.17" evidence="5"/>
<evidence type="ECO:0000256" key="11">
    <source>
        <dbReference type="ARBA" id="ARBA00032305"/>
    </source>
</evidence>
<dbReference type="EMBL" id="CP095074">
    <property type="protein sequence ID" value="UOQ91900.1"/>
    <property type="molecule type" value="Genomic_DNA"/>
</dbReference>
<dbReference type="InterPro" id="IPR005493">
    <property type="entry name" value="RraA/RraA-like"/>
</dbReference>
<evidence type="ECO:0000256" key="9">
    <source>
        <dbReference type="ARBA" id="ARBA00029596"/>
    </source>
</evidence>
<gene>
    <name evidence="13" type="ORF">MUO14_15440</name>
</gene>
<evidence type="ECO:0000256" key="3">
    <source>
        <dbReference type="ARBA" id="ARBA00008621"/>
    </source>
</evidence>
<sequence length="222" mass="24135">MENAPLLSDAVMERVKKLNTTLLADAMEGNGSMNFNIKPVSDDIMVAGTALTVDLRPGDNLFLHQAIYMGSKGYVLVVDGKGHTENAYLGDLMASAAKAMGIEGIVVNGLVRDKNELKKMNFPIFSRGYISNGPYKDGPGKINVVISCGNTTVHPGDLIVGDANGVVVVPREKINDVLDRGEKKLVYEQNRIEKIDAFQLGKHDILDIAPSWLEGEMAKYKD</sequence>
<dbReference type="Gene3D" id="3.50.30.40">
    <property type="entry name" value="Ribonuclease E inhibitor RraA/RraA-like"/>
    <property type="match status" value="1"/>
</dbReference>
<dbReference type="CDD" id="cd16841">
    <property type="entry name" value="RraA_family"/>
    <property type="match status" value="1"/>
</dbReference>
<evidence type="ECO:0000256" key="8">
    <source>
        <dbReference type="ARBA" id="ARBA00025046"/>
    </source>
</evidence>
<accession>A0ABY4GUR0</accession>
<dbReference type="PANTHER" id="PTHR33254">
    <property type="entry name" value="4-HYDROXY-4-METHYL-2-OXOGLUTARATE ALDOLASE 3-RELATED"/>
    <property type="match status" value="1"/>
</dbReference>
<dbReference type="Proteomes" id="UP000831880">
    <property type="component" value="Chromosome"/>
</dbReference>
<comment type="catalytic activity">
    <reaction evidence="1">
        <text>4-hydroxy-4-methyl-2-oxoglutarate = 2 pyruvate</text>
        <dbReference type="Rhea" id="RHEA:22748"/>
        <dbReference type="ChEBI" id="CHEBI:15361"/>
        <dbReference type="ChEBI" id="CHEBI:58276"/>
        <dbReference type="EC" id="4.1.3.17"/>
    </reaction>
</comment>
<evidence type="ECO:0000256" key="6">
    <source>
        <dbReference type="ARBA" id="ARBA00012947"/>
    </source>
</evidence>
<reference evidence="13 14" key="1">
    <citation type="submission" date="2022-04" db="EMBL/GenBank/DDBJ databases">
        <title>Halobacillus sp. isolated from saltern.</title>
        <authorList>
            <person name="Won M."/>
            <person name="Lee C.-M."/>
            <person name="Woen H.-Y."/>
            <person name="Kwon S.-W."/>
        </authorList>
    </citation>
    <scope>NUCLEOTIDE SEQUENCE [LARGE SCALE GENOMIC DNA]</scope>
    <source>
        <strain evidence="13 14">SSTM10-2</strain>
    </source>
</reference>
<evidence type="ECO:0000256" key="2">
    <source>
        <dbReference type="ARBA" id="ARBA00001968"/>
    </source>
</evidence>
<comment type="cofactor">
    <cofactor evidence="2">
        <name>a divalent metal cation</name>
        <dbReference type="ChEBI" id="CHEBI:60240"/>
    </cofactor>
</comment>
<evidence type="ECO:0000256" key="10">
    <source>
        <dbReference type="ARBA" id="ARBA00030169"/>
    </source>
</evidence>
<dbReference type="EC" id="4.1.1.112" evidence="6"/>
<evidence type="ECO:0000256" key="12">
    <source>
        <dbReference type="ARBA" id="ARBA00047973"/>
    </source>
</evidence>
<organism evidence="13 14">
    <name type="scientific">Halobacillus shinanisalinarum</name>
    <dbReference type="NCBI Taxonomy" id="2932258"/>
    <lineage>
        <taxon>Bacteria</taxon>
        <taxon>Bacillati</taxon>
        <taxon>Bacillota</taxon>
        <taxon>Bacilli</taxon>
        <taxon>Bacillales</taxon>
        <taxon>Bacillaceae</taxon>
        <taxon>Halobacillus</taxon>
    </lineage>
</organism>
<evidence type="ECO:0000256" key="4">
    <source>
        <dbReference type="ARBA" id="ARBA00011233"/>
    </source>
</evidence>
<keyword evidence="14" id="KW-1185">Reference proteome</keyword>
<dbReference type="InterPro" id="IPR036704">
    <property type="entry name" value="RraA/RraA-like_sf"/>
</dbReference>
<comment type="similarity">
    <text evidence="3">Belongs to the class II aldolase/RraA-like family.</text>
</comment>
<name>A0ABY4GUR0_9BACI</name>
<evidence type="ECO:0000256" key="7">
    <source>
        <dbReference type="ARBA" id="ARBA00016549"/>
    </source>
</evidence>
<protein>
    <recommendedName>
        <fullName evidence="7">Putative 4-hydroxy-4-methyl-2-oxoglutarate aldolase</fullName>
        <ecNumber evidence="6">4.1.1.112</ecNumber>
        <ecNumber evidence="5">4.1.3.17</ecNumber>
    </recommendedName>
    <alternativeName>
        <fullName evidence="11">Oxaloacetate decarboxylase</fullName>
    </alternativeName>
    <alternativeName>
        <fullName evidence="9">Regulator of ribonuclease activity homolog</fullName>
    </alternativeName>
    <alternativeName>
        <fullName evidence="10">RraA-like protein</fullName>
    </alternativeName>
</protein>
<comment type="function">
    <text evidence="8">Catalyzes the aldol cleavage of 4-hydroxy-4-methyl-2-oxoglutarate (HMG) into 2 molecules of pyruvate. Also contains a secondary oxaloacetate (OAA) decarboxylase activity due to the common pyruvate enolate transition state formed following C-C bond cleavage in the retro-aldol and decarboxylation reactions.</text>
</comment>
<evidence type="ECO:0000256" key="5">
    <source>
        <dbReference type="ARBA" id="ARBA00012213"/>
    </source>
</evidence>
<dbReference type="SUPFAM" id="SSF89562">
    <property type="entry name" value="RraA-like"/>
    <property type="match status" value="1"/>
</dbReference>
<comment type="catalytic activity">
    <reaction evidence="12">
        <text>oxaloacetate + H(+) = pyruvate + CO2</text>
        <dbReference type="Rhea" id="RHEA:15641"/>
        <dbReference type="ChEBI" id="CHEBI:15361"/>
        <dbReference type="ChEBI" id="CHEBI:15378"/>
        <dbReference type="ChEBI" id="CHEBI:16452"/>
        <dbReference type="ChEBI" id="CHEBI:16526"/>
        <dbReference type="EC" id="4.1.1.112"/>
    </reaction>
</comment>
<comment type="subunit">
    <text evidence="4">Homotrimer.</text>
</comment>